<keyword evidence="9" id="KW-1185">Reference proteome</keyword>
<feature type="region of interest" description="Disordered" evidence="6">
    <location>
        <begin position="498"/>
        <end position="545"/>
    </location>
</feature>
<comment type="subcellular location">
    <subcellularLocation>
        <location evidence="1">Nucleus</location>
    </subcellularLocation>
</comment>
<feature type="compositionally biased region" description="Pro residues" evidence="6">
    <location>
        <begin position="395"/>
        <end position="408"/>
    </location>
</feature>
<comment type="caution">
    <text evidence="8">The sequence shown here is derived from an EMBL/GenBank/DDBJ whole genome shotgun (WGS) entry which is preliminary data.</text>
</comment>
<keyword evidence="2" id="KW-0805">Transcription regulation</keyword>
<evidence type="ECO:0000256" key="1">
    <source>
        <dbReference type="ARBA" id="ARBA00004123"/>
    </source>
</evidence>
<evidence type="ECO:0000256" key="2">
    <source>
        <dbReference type="ARBA" id="ARBA00023015"/>
    </source>
</evidence>
<dbReference type="InterPro" id="IPR011598">
    <property type="entry name" value="bHLH_dom"/>
</dbReference>
<accession>A0ABR4D4U1</accession>
<dbReference type="RefSeq" id="XP_070864108.1">
    <property type="nucleotide sequence ID" value="XM_071013197.1"/>
</dbReference>
<dbReference type="Gene3D" id="4.10.280.10">
    <property type="entry name" value="Helix-loop-helix DNA-binding domain"/>
    <property type="match status" value="1"/>
</dbReference>
<feature type="compositionally biased region" description="Basic and acidic residues" evidence="6">
    <location>
        <begin position="435"/>
        <end position="451"/>
    </location>
</feature>
<organism evidence="8 9">
    <name type="scientific">Remersonia thermophila</name>
    <dbReference type="NCBI Taxonomy" id="72144"/>
    <lineage>
        <taxon>Eukaryota</taxon>
        <taxon>Fungi</taxon>
        <taxon>Dikarya</taxon>
        <taxon>Ascomycota</taxon>
        <taxon>Pezizomycotina</taxon>
        <taxon>Sordariomycetes</taxon>
        <taxon>Sordariomycetidae</taxon>
        <taxon>Sordariales</taxon>
        <taxon>Sordariales incertae sedis</taxon>
        <taxon>Remersonia</taxon>
    </lineage>
</organism>
<dbReference type="PANTHER" id="PTHR15741:SF27">
    <property type="entry name" value="TRANSCRIPTION FACTOR AP-4"/>
    <property type="match status" value="1"/>
</dbReference>
<evidence type="ECO:0000259" key="7">
    <source>
        <dbReference type="PROSITE" id="PS50888"/>
    </source>
</evidence>
<feature type="region of interest" description="Disordered" evidence="6">
    <location>
        <begin position="128"/>
        <end position="148"/>
    </location>
</feature>
<reference evidence="8 9" key="1">
    <citation type="journal article" date="2024" name="Commun. Biol.">
        <title>Comparative genomic analysis of thermophilic fungi reveals convergent evolutionary adaptations and gene losses.</title>
        <authorList>
            <person name="Steindorff A.S."/>
            <person name="Aguilar-Pontes M.V."/>
            <person name="Robinson A.J."/>
            <person name="Andreopoulos B."/>
            <person name="LaButti K."/>
            <person name="Kuo A."/>
            <person name="Mondo S."/>
            <person name="Riley R."/>
            <person name="Otillar R."/>
            <person name="Haridas S."/>
            <person name="Lipzen A."/>
            <person name="Grimwood J."/>
            <person name="Schmutz J."/>
            <person name="Clum A."/>
            <person name="Reid I.D."/>
            <person name="Moisan M.C."/>
            <person name="Butler G."/>
            <person name="Nguyen T.T.M."/>
            <person name="Dewar K."/>
            <person name="Conant G."/>
            <person name="Drula E."/>
            <person name="Henrissat B."/>
            <person name="Hansel C."/>
            <person name="Singer S."/>
            <person name="Hutchinson M.I."/>
            <person name="de Vries R.P."/>
            <person name="Natvig D.O."/>
            <person name="Powell A.J."/>
            <person name="Tsang A."/>
            <person name="Grigoriev I.V."/>
        </authorList>
    </citation>
    <scope>NUCLEOTIDE SEQUENCE [LARGE SCALE GENOMIC DNA]</scope>
    <source>
        <strain evidence="8 9">ATCC 22073</strain>
    </source>
</reference>
<dbReference type="EMBL" id="JAZGUE010000006">
    <property type="protein sequence ID" value="KAL2265381.1"/>
    <property type="molecule type" value="Genomic_DNA"/>
</dbReference>
<evidence type="ECO:0000313" key="9">
    <source>
        <dbReference type="Proteomes" id="UP001600064"/>
    </source>
</evidence>
<dbReference type="GeneID" id="98127841"/>
<feature type="compositionally biased region" description="Low complexity" evidence="6">
    <location>
        <begin position="211"/>
        <end position="232"/>
    </location>
</feature>
<protein>
    <recommendedName>
        <fullName evidence="7">BHLH domain-containing protein</fullName>
    </recommendedName>
</protein>
<dbReference type="Proteomes" id="UP001600064">
    <property type="component" value="Unassembled WGS sequence"/>
</dbReference>
<feature type="compositionally biased region" description="Basic residues" evidence="6">
    <location>
        <begin position="519"/>
        <end position="530"/>
    </location>
</feature>
<keyword evidence="3" id="KW-0238">DNA-binding</keyword>
<evidence type="ECO:0000256" key="4">
    <source>
        <dbReference type="ARBA" id="ARBA00023163"/>
    </source>
</evidence>
<feature type="domain" description="BHLH" evidence="7">
    <location>
        <begin position="439"/>
        <end position="490"/>
    </location>
</feature>
<feature type="compositionally biased region" description="Pro residues" evidence="6">
    <location>
        <begin position="26"/>
        <end position="41"/>
    </location>
</feature>
<feature type="region of interest" description="Disordered" evidence="6">
    <location>
        <begin position="286"/>
        <end position="459"/>
    </location>
</feature>
<keyword evidence="4" id="KW-0804">Transcription</keyword>
<feature type="region of interest" description="Disordered" evidence="6">
    <location>
        <begin position="1"/>
        <end position="43"/>
    </location>
</feature>
<dbReference type="Pfam" id="PF00010">
    <property type="entry name" value="HLH"/>
    <property type="match status" value="1"/>
</dbReference>
<dbReference type="InterPro" id="IPR036638">
    <property type="entry name" value="HLH_DNA-bd_sf"/>
</dbReference>
<name>A0ABR4D4U1_9PEZI</name>
<dbReference type="PANTHER" id="PTHR15741">
    <property type="entry name" value="BASIC HELIX-LOOP-HELIX ZIP TRANSCRIPTION FACTOR"/>
    <property type="match status" value="1"/>
</dbReference>
<dbReference type="SUPFAM" id="SSF47459">
    <property type="entry name" value="HLH, helix-loop-helix DNA-binding domain"/>
    <property type="match status" value="1"/>
</dbReference>
<dbReference type="PROSITE" id="PS50888">
    <property type="entry name" value="BHLH"/>
    <property type="match status" value="1"/>
</dbReference>
<dbReference type="SMART" id="SM00353">
    <property type="entry name" value="HLH"/>
    <property type="match status" value="1"/>
</dbReference>
<sequence length="545" mass="58436">MDHAMGAAAGGFRSKFPPSSFINPGFEPPLQPDFDEPPAPSGNPLLDNNELQYLTSFLLGVNSTLQNGAPADPPGFPDLFHMHHIHTEDWRTPFEVVGHNVTYGDMQLEDGIYADEAHLTSAILGSMLPAASGSDQPQPPRPDRSDVPGEADAFAAALALTHAGQSFHPTYRHDATMSPADGQPGQPGHQHQHQHPIPYRMASGQPQSGPFSFGAAGPHHGGPSPAGPFAGSRLYSKRPRVPHDEVRFGSDPSFNRNTFVPRSAKDTTEALSAIQMETLKCLERTESAAPTRAQSPVSFPPHAPDARTDSLAFSPRSLRTNHAPQPALGADHDGGSARKRRRSNKDGDGYDAPAHGVTWAAGVGGLPTPAHDGAARRPAPGTTAAPADPASQPRKLPPGGAPPLPEAPPAKKGRGGRRAGAGPAAPGPKPRRQNLTKEEKRQRHNQSEQRRRGYTKNNYEALRSLIPEVRDGRHSKAATLRIVADLLESMHLGNDDLRRKVDEVAPGRMGPSVLEMSRQKKKKKEGKKRKEMAMAQDGGGKLVMR</sequence>
<dbReference type="InterPro" id="IPR052207">
    <property type="entry name" value="Max-like/E-box_TFs"/>
</dbReference>
<proteinExistence type="predicted"/>
<evidence type="ECO:0000256" key="6">
    <source>
        <dbReference type="SAM" id="MobiDB-lite"/>
    </source>
</evidence>
<feature type="region of interest" description="Disordered" evidence="6">
    <location>
        <begin position="169"/>
        <end position="233"/>
    </location>
</feature>
<feature type="compositionally biased region" description="Low complexity" evidence="6">
    <location>
        <begin position="376"/>
        <end position="394"/>
    </location>
</feature>
<gene>
    <name evidence="8" type="ORF">VTJ83DRAFT_6481</name>
</gene>
<keyword evidence="5" id="KW-0539">Nucleus</keyword>
<evidence type="ECO:0000256" key="3">
    <source>
        <dbReference type="ARBA" id="ARBA00023125"/>
    </source>
</evidence>
<evidence type="ECO:0000256" key="5">
    <source>
        <dbReference type="ARBA" id="ARBA00023242"/>
    </source>
</evidence>
<evidence type="ECO:0000313" key="8">
    <source>
        <dbReference type="EMBL" id="KAL2265381.1"/>
    </source>
</evidence>